<dbReference type="AlphaFoldDB" id="A0A265NBJ8"/>
<evidence type="ECO:0000256" key="11">
    <source>
        <dbReference type="ARBA" id="ARBA00023235"/>
    </source>
</evidence>
<keyword evidence="10 17" id="KW-0520">NAD</keyword>
<protein>
    <recommendedName>
        <fullName evidence="19">Bifunctional NAD(P)H-hydrate repair enzyme</fullName>
    </recommendedName>
    <alternativeName>
        <fullName evidence="19">Nicotinamide nucleotide repair protein</fullName>
    </alternativeName>
    <domain>
        <recommendedName>
            <fullName evidence="19">ADP-dependent (S)-NAD(P)H-hydrate dehydratase</fullName>
            <ecNumber evidence="19">4.2.1.136</ecNumber>
        </recommendedName>
        <alternativeName>
            <fullName evidence="19">ADP-dependent NAD(P)HX dehydratase</fullName>
        </alternativeName>
    </domain>
    <domain>
        <recommendedName>
            <fullName evidence="19">NAD(P)H-hydrate epimerase</fullName>
            <ecNumber evidence="19">5.1.99.6</ecNumber>
        </recommendedName>
    </domain>
</protein>
<evidence type="ECO:0000256" key="3">
    <source>
        <dbReference type="ARBA" id="ARBA00006001"/>
    </source>
</evidence>
<comment type="similarity">
    <text evidence="4 19">In the C-terminal section; belongs to the NnrD/CARKD family.</text>
</comment>
<dbReference type="EMBL" id="NPMS01000003">
    <property type="protein sequence ID" value="OZU89191.1"/>
    <property type="molecule type" value="Genomic_DNA"/>
</dbReference>
<evidence type="ECO:0000256" key="4">
    <source>
        <dbReference type="ARBA" id="ARBA00009524"/>
    </source>
</evidence>
<evidence type="ECO:0000256" key="5">
    <source>
        <dbReference type="ARBA" id="ARBA00022723"/>
    </source>
</evidence>
<dbReference type="NCBIfam" id="TIGR00197">
    <property type="entry name" value="yjeF_nterm"/>
    <property type="match status" value="1"/>
</dbReference>
<evidence type="ECO:0000256" key="15">
    <source>
        <dbReference type="ARBA" id="ARBA00048238"/>
    </source>
</evidence>
<dbReference type="GO" id="GO:0110051">
    <property type="term" value="P:metabolite repair"/>
    <property type="evidence" value="ECO:0007669"/>
    <property type="project" value="TreeGrafter"/>
</dbReference>
<feature type="binding site" evidence="17">
    <location>
        <position position="443"/>
    </location>
    <ligand>
        <name>(6S)-NADPHX</name>
        <dbReference type="ChEBI" id="CHEBI:64076"/>
    </ligand>
</feature>
<dbReference type="EC" id="4.2.1.136" evidence="19"/>
<dbReference type="NCBIfam" id="TIGR00196">
    <property type="entry name" value="yjeF_cterm"/>
    <property type="match status" value="1"/>
</dbReference>
<comment type="similarity">
    <text evidence="18">Belongs to the NnrE/AIBP family.</text>
</comment>
<feature type="binding site" evidence="17">
    <location>
        <position position="325"/>
    </location>
    <ligand>
        <name>(6S)-NADPHX</name>
        <dbReference type="ChEBI" id="CHEBI:64076"/>
    </ligand>
</feature>
<dbReference type="SUPFAM" id="SSF64153">
    <property type="entry name" value="YjeF N-terminal domain-like"/>
    <property type="match status" value="1"/>
</dbReference>
<comment type="similarity">
    <text evidence="17">Belongs to the NnrD/CARKD family.</text>
</comment>
<keyword evidence="7 17" id="KW-0067">ATP-binding</keyword>
<evidence type="ECO:0000259" key="21">
    <source>
        <dbReference type="PROSITE" id="PS51385"/>
    </source>
</evidence>
<dbReference type="CDD" id="cd01171">
    <property type="entry name" value="YXKO-related"/>
    <property type="match status" value="1"/>
</dbReference>
<evidence type="ECO:0000256" key="6">
    <source>
        <dbReference type="ARBA" id="ARBA00022741"/>
    </source>
</evidence>
<comment type="catalytic activity">
    <reaction evidence="16 17 19">
        <text>(6S)-NADPHX + ADP = AMP + phosphate + NADPH + H(+)</text>
        <dbReference type="Rhea" id="RHEA:32235"/>
        <dbReference type="ChEBI" id="CHEBI:15378"/>
        <dbReference type="ChEBI" id="CHEBI:43474"/>
        <dbReference type="ChEBI" id="CHEBI:57783"/>
        <dbReference type="ChEBI" id="CHEBI:64076"/>
        <dbReference type="ChEBI" id="CHEBI:456215"/>
        <dbReference type="ChEBI" id="CHEBI:456216"/>
        <dbReference type="EC" id="4.2.1.136"/>
    </reaction>
</comment>
<dbReference type="Gene3D" id="3.40.1190.20">
    <property type="match status" value="1"/>
</dbReference>
<dbReference type="Pfam" id="PF03853">
    <property type="entry name" value="YjeF_N"/>
    <property type="match status" value="1"/>
</dbReference>
<comment type="cofactor">
    <cofactor evidence="18 19">
        <name>K(+)</name>
        <dbReference type="ChEBI" id="CHEBI:29103"/>
    </cofactor>
    <text evidence="18 19">Binds 1 potassium ion per subunit.</text>
</comment>
<evidence type="ECO:0000256" key="8">
    <source>
        <dbReference type="ARBA" id="ARBA00022857"/>
    </source>
</evidence>
<comment type="function">
    <text evidence="17">Catalyzes the dehydration of the S-form of NAD(P)HX at the expense of ADP, which is converted to AMP. Together with NAD(P)HX epimerase, which catalyzes the epimerization of the S- and R-forms, the enzyme allows the repair of both epimers of NAD(P)HX, a damaged form of NAD(P)H that is a result of enzymatic or heat-dependent hydration.</text>
</comment>
<feature type="binding site" evidence="18">
    <location>
        <position position="58"/>
    </location>
    <ligand>
        <name>K(+)</name>
        <dbReference type="ChEBI" id="CHEBI:29103"/>
    </ligand>
</feature>
<feature type="binding site" evidence="18">
    <location>
        <begin position="57"/>
        <end position="61"/>
    </location>
    <ligand>
        <name>(6S)-NADPHX</name>
        <dbReference type="ChEBI" id="CHEBI:64076"/>
    </ligand>
</feature>
<feature type="domain" description="YjeF C-terminal" evidence="20">
    <location>
        <begin position="225"/>
        <end position="503"/>
    </location>
</feature>
<dbReference type="GO" id="GO:0046496">
    <property type="term" value="P:nicotinamide nucleotide metabolic process"/>
    <property type="evidence" value="ECO:0007669"/>
    <property type="project" value="UniProtKB-UniRule"/>
</dbReference>
<comment type="caution">
    <text evidence="22">The sequence shown here is derived from an EMBL/GenBank/DDBJ whole genome shotgun (WGS) entry which is preliminary data.</text>
</comment>
<dbReference type="GO" id="GO:0052855">
    <property type="term" value="F:ADP-dependent NAD(P)H-hydrate dehydratase activity"/>
    <property type="evidence" value="ECO:0007669"/>
    <property type="project" value="UniProtKB-UniRule"/>
</dbReference>
<evidence type="ECO:0000256" key="10">
    <source>
        <dbReference type="ARBA" id="ARBA00023027"/>
    </source>
</evidence>
<reference evidence="22 23" key="1">
    <citation type="submission" date="2017-08" db="EMBL/GenBank/DDBJ databases">
        <title>Virgibacillus indicus sp. nov. and Virgibacillus profoundi sp. nov, two moderately halophilic bacteria isolated from marine sediment by using the Microfluidic Streak Plate.</title>
        <authorList>
            <person name="Xu B."/>
            <person name="Hu B."/>
            <person name="Wang J."/>
            <person name="Zhu Y."/>
            <person name="Huang L."/>
            <person name="Du W."/>
            <person name="Huang Y."/>
        </authorList>
    </citation>
    <scope>NUCLEOTIDE SEQUENCE [LARGE SCALE GENOMIC DNA]</scope>
    <source>
        <strain evidence="22 23">IO3-P2-C2</strain>
    </source>
</reference>
<evidence type="ECO:0000256" key="17">
    <source>
        <dbReference type="HAMAP-Rule" id="MF_01965"/>
    </source>
</evidence>
<comment type="function">
    <text evidence="14 19">Bifunctional enzyme that catalyzes the epimerization of the S- and R-forms of NAD(P)HX and the dehydration of the S-form of NAD(P)HX at the expense of ADP, which is converted to AMP. This allows the repair of both epimers of NAD(P)HX, a damaged form of NAD(P)H that is a result of enzymatic or heat-dependent hydration.</text>
</comment>
<keyword evidence="5 18" id="KW-0479">Metal-binding</keyword>
<keyword evidence="13" id="KW-0511">Multifunctional enzyme</keyword>
<feature type="binding site" evidence="17">
    <location>
        <begin position="413"/>
        <end position="417"/>
    </location>
    <ligand>
        <name>AMP</name>
        <dbReference type="ChEBI" id="CHEBI:456215"/>
    </ligand>
</feature>
<dbReference type="PANTHER" id="PTHR12592">
    <property type="entry name" value="ATP-DEPENDENT (S)-NAD(P)H-HYDRATE DEHYDRATASE FAMILY MEMBER"/>
    <property type="match status" value="1"/>
</dbReference>
<keyword evidence="11 18" id="KW-0413">Isomerase</keyword>
<feature type="binding site" evidence="18">
    <location>
        <position position="159"/>
    </location>
    <ligand>
        <name>(6S)-NADPHX</name>
        <dbReference type="ChEBI" id="CHEBI:64076"/>
    </ligand>
</feature>
<evidence type="ECO:0000256" key="14">
    <source>
        <dbReference type="ARBA" id="ARBA00025153"/>
    </source>
</evidence>
<dbReference type="InterPro" id="IPR029056">
    <property type="entry name" value="Ribokinase-like"/>
</dbReference>
<feature type="domain" description="YjeF N-terminal" evidence="21">
    <location>
        <begin position="9"/>
        <end position="216"/>
    </location>
</feature>
<name>A0A265NBJ8_9BACI</name>
<comment type="function">
    <text evidence="18">Catalyzes the epimerization of the S- and R-forms of NAD(P)HX, a damaged form of NAD(P)H that is a result of enzymatic or heat-dependent hydration. This is a prerequisite for the S-specific NAD(P)H-hydrate dehydratase to allow the repair of both epimers of NAD(P)HX.</text>
</comment>
<comment type="catalytic activity">
    <reaction evidence="2 18 19">
        <text>(6R)-NADPHX = (6S)-NADPHX</text>
        <dbReference type="Rhea" id="RHEA:32227"/>
        <dbReference type="ChEBI" id="CHEBI:64076"/>
        <dbReference type="ChEBI" id="CHEBI:64077"/>
        <dbReference type="EC" id="5.1.99.6"/>
    </reaction>
</comment>
<dbReference type="EC" id="5.1.99.6" evidence="19"/>
<evidence type="ECO:0000313" key="23">
    <source>
        <dbReference type="Proteomes" id="UP000216498"/>
    </source>
</evidence>
<gene>
    <name evidence="17" type="primary">nnrD</name>
    <name evidence="18" type="synonym">nnrE</name>
    <name evidence="22" type="ORF">CIL03_09290</name>
</gene>
<keyword evidence="9 18" id="KW-0630">Potassium</keyword>
<evidence type="ECO:0000256" key="16">
    <source>
        <dbReference type="ARBA" id="ARBA00049209"/>
    </source>
</evidence>
<evidence type="ECO:0000259" key="20">
    <source>
        <dbReference type="PROSITE" id="PS51383"/>
    </source>
</evidence>
<dbReference type="GO" id="GO:0052856">
    <property type="term" value="F:NAD(P)HX epimerase activity"/>
    <property type="evidence" value="ECO:0007669"/>
    <property type="project" value="UniProtKB-UniRule"/>
</dbReference>
<evidence type="ECO:0000313" key="22">
    <source>
        <dbReference type="EMBL" id="OZU89191.1"/>
    </source>
</evidence>
<comment type="subunit">
    <text evidence="17">Homotetramer.</text>
</comment>
<keyword evidence="8 17" id="KW-0521">NADP</keyword>
<evidence type="ECO:0000256" key="18">
    <source>
        <dbReference type="HAMAP-Rule" id="MF_01966"/>
    </source>
</evidence>
<dbReference type="SUPFAM" id="SSF53613">
    <property type="entry name" value="Ribokinase-like"/>
    <property type="match status" value="1"/>
</dbReference>
<dbReference type="HAMAP" id="MF_01965">
    <property type="entry name" value="NADHX_dehydratase"/>
    <property type="match status" value="1"/>
</dbReference>
<feature type="binding site" evidence="17">
    <location>
        <position position="376"/>
    </location>
    <ligand>
        <name>(6S)-NADPHX</name>
        <dbReference type="ChEBI" id="CHEBI:64076"/>
    </ligand>
</feature>
<comment type="catalytic activity">
    <reaction evidence="15 17 19">
        <text>(6S)-NADHX + ADP = AMP + phosphate + NADH + H(+)</text>
        <dbReference type="Rhea" id="RHEA:32223"/>
        <dbReference type="ChEBI" id="CHEBI:15378"/>
        <dbReference type="ChEBI" id="CHEBI:43474"/>
        <dbReference type="ChEBI" id="CHEBI:57945"/>
        <dbReference type="ChEBI" id="CHEBI:64074"/>
        <dbReference type="ChEBI" id="CHEBI:456215"/>
        <dbReference type="ChEBI" id="CHEBI:456216"/>
        <dbReference type="EC" id="4.2.1.136"/>
    </reaction>
</comment>
<evidence type="ECO:0000256" key="13">
    <source>
        <dbReference type="ARBA" id="ARBA00023268"/>
    </source>
</evidence>
<feature type="binding site" evidence="18">
    <location>
        <position position="162"/>
    </location>
    <ligand>
        <name>K(+)</name>
        <dbReference type="ChEBI" id="CHEBI:29103"/>
    </ligand>
</feature>
<dbReference type="InterPro" id="IPR004443">
    <property type="entry name" value="YjeF_N_dom"/>
</dbReference>
<evidence type="ECO:0000256" key="1">
    <source>
        <dbReference type="ARBA" id="ARBA00000013"/>
    </source>
</evidence>
<comment type="cofactor">
    <cofactor evidence="17">
        <name>Mg(2+)</name>
        <dbReference type="ChEBI" id="CHEBI:18420"/>
    </cofactor>
</comment>
<evidence type="ECO:0000256" key="2">
    <source>
        <dbReference type="ARBA" id="ARBA00000909"/>
    </source>
</evidence>
<dbReference type="InterPro" id="IPR000631">
    <property type="entry name" value="CARKD"/>
</dbReference>
<accession>A0A265NBJ8</accession>
<feature type="binding site" evidence="18">
    <location>
        <position position="126"/>
    </location>
    <ligand>
        <name>K(+)</name>
        <dbReference type="ChEBI" id="CHEBI:29103"/>
    </ligand>
</feature>
<evidence type="ECO:0000256" key="19">
    <source>
        <dbReference type="PIRNR" id="PIRNR017184"/>
    </source>
</evidence>
<comment type="caution">
    <text evidence="17">Lacks conserved residue(s) required for the propagation of feature annotation.</text>
</comment>
<feature type="binding site" evidence="17">
    <location>
        <position position="442"/>
    </location>
    <ligand>
        <name>AMP</name>
        <dbReference type="ChEBI" id="CHEBI:456215"/>
    </ligand>
</feature>
<feature type="binding site" evidence="18">
    <location>
        <begin position="130"/>
        <end position="136"/>
    </location>
    <ligand>
        <name>(6S)-NADPHX</name>
        <dbReference type="ChEBI" id="CHEBI:64076"/>
    </ligand>
</feature>
<comment type="catalytic activity">
    <reaction evidence="1 18 19">
        <text>(6R)-NADHX = (6S)-NADHX</text>
        <dbReference type="Rhea" id="RHEA:32215"/>
        <dbReference type="ChEBI" id="CHEBI:64074"/>
        <dbReference type="ChEBI" id="CHEBI:64075"/>
        <dbReference type="EC" id="5.1.99.6"/>
    </reaction>
</comment>
<dbReference type="PROSITE" id="PS51383">
    <property type="entry name" value="YJEF_C_3"/>
    <property type="match status" value="1"/>
</dbReference>
<dbReference type="GO" id="GO:0005524">
    <property type="term" value="F:ATP binding"/>
    <property type="evidence" value="ECO:0007669"/>
    <property type="project" value="UniProtKB-UniRule"/>
</dbReference>
<comment type="similarity">
    <text evidence="3 19">In the N-terminal section; belongs to the NnrE/AIBP family.</text>
</comment>
<dbReference type="HAMAP" id="MF_01966">
    <property type="entry name" value="NADHX_epimerase"/>
    <property type="match status" value="1"/>
</dbReference>
<keyword evidence="6 17" id="KW-0547">Nucleotide-binding</keyword>
<dbReference type="InterPro" id="IPR030677">
    <property type="entry name" value="Nnr"/>
</dbReference>
<dbReference type="PROSITE" id="PS51385">
    <property type="entry name" value="YJEF_N"/>
    <property type="match status" value="1"/>
</dbReference>
<organism evidence="22 23">
    <name type="scientific">Virgibacillus indicus</name>
    <dbReference type="NCBI Taxonomy" id="2024554"/>
    <lineage>
        <taxon>Bacteria</taxon>
        <taxon>Bacillati</taxon>
        <taxon>Bacillota</taxon>
        <taxon>Bacilli</taxon>
        <taxon>Bacillales</taxon>
        <taxon>Bacillaceae</taxon>
        <taxon>Virgibacillus</taxon>
    </lineage>
</organism>
<dbReference type="RefSeq" id="WP_094885582.1">
    <property type="nucleotide sequence ID" value="NZ_NPMS01000003.1"/>
</dbReference>
<dbReference type="Gene3D" id="3.40.50.10260">
    <property type="entry name" value="YjeF N-terminal domain"/>
    <property type="match status" value="1"/>
</dbReference>
<dbReference type="OrthoDB" id="9806925at2"/>
<keyword evidence="23" id="KW-1185">Reference proteome</keyword>
<dbReference type="Pfam" id="PF01256">
    <property type="entry name" value="Carb_kinase"/>
    <property type="match status" value="1"/>
</dbReference>
<dbReference type="PANTHER" id="PTHR12592:SF0">
    <property type="entry name" value="ATP-DEPENDENT (S)-NAD(P)H-HYDRATE DEHYDRATASE"/>
    <property type="match status" value="1"/>
</dbReference>
<evidence type="ECO:0000256" key="12">
    <source>
        <dbReference type="ARBA" id="ARBA00023239"/>
    </source>
</evidence>
<dbReference type="InterPro" id="IPR036652">
    <property type="entry name" value="YjeF_N_dom_sf"/>
</dbReference>
<keyword evidence="12 17" id="KW-0456">Lyase</keyword>
<dbReference type="Proteomes" id="UP000216498">
    <property type="component" value="Unassembled WGS sequence"/>
</dbReference>
<proteinExistence type="inferred from homology"/>
<dbReference type="PIRSF" id="PIRSF017184">
    <property type="entry name" value="Nnr"/>
    <property type="match status" value="1"/>
</dbReference>
<dbReference type="GO" id="GO:0046872">
    <property type="term" value="F:metal ion binding"/>
    <property type="evidence" value="ECO:0007669"/>
    <property type="project" value="UniProtKB-UniRule"/>
</dbReference>
<evidence type="ECO:0000256" key="9">
    <source>
        <dbReference type="ARBA" id="ARBA00022958"/>
    </source>
</evidence>
<sequence length="504" mass="54723">MYIVTAKEMYGIDHYTMQELGVEGKLLMENAGRAICLKLENLIEKTSRICVIAGSGNNGGDGFVIARTLLNNNYHVHVVQAVPDEKITGDALYHKNLYKNCGGTVTVIKEAEIIRELVSDADIIVDAMVGIGIRGKLREPLAGIVRFLNQTEKFVVSIDIPSGLPADEGLTDFTAVEADCTFIVGAPKTSAFLEHSASFYGEWEMVSIGFPPLALRKYSKRMLWNEGNFQESMPKRKLNSHKGDHGRGLVIGGSTEMPGSIAMSVKAALKAGSGLITAATTEKVIQMIAPVSMESTFLALSEKNGYLANHTFPVDSYDAIAIGIGMGRYEETRDLVRYVLEQAKCPVIIDADGLYHIKSDLSMIKKRSDPTIVTPHPGEMAMLLDISVPELLKEPFRYAAEFAGKYNVYVVLKGKYTIITAPDGRQAVNTTGNPGLAKGGSGDVLTGISLAMAMQDQSIFEALCNACFIHGKSADLLVANEHSFYDLLASDVIKGITDVYRTFS</sequence>
<evidence type="ECO:0000256" key="7">
    <source>
        <dbReference type="ARBA" id="ARBA00022840"/>
    </source>
</evidence>